<gene>
    <name evidence="1" type="ORF">B0T23DRAFT_361730</name>
</gene>
<dbReference type="AlphaFoldDB" id="A0AAJ0I318"/>
<dbReference type="RefSeq" id="XP_062690520.1">
    <property type="nucleotide sequence ID" value="XM_062836291.1"/>
</dbReference>
<accession>A0AAJ0I318</accession>
<organism evidence="1 2">
    <name type="scientific">Neurospora hispaniola</name>
    <dbReference type="NCBI Taxonomy" id="588809"/>
    <lineage>
        <taxon>Eukaryota</taxon>
        <taxon>Fungi</taxon>
        <taxon>Dikarya</taxon>
        <taxon>Ascomycota</taxon>
        <taxon>Pezizomycotina</taxon>
        <taxon>Sordariomycetes</taxon>
        <taxon>Sordariomycetidae</taxon>
        <taxon>Sordariales</taxon>
        <taxon>Sordariaceae</taxon>
        <taxon>Neurospora</taxon>
    </lineage>
</organism>
<protein>
    <submittedName>
        <fullName evidence="1">Uncharacterized protein</fullName>
    </submittedName>
</protein>
<evidence type="ECO:0000313" key="1">
    <source>
        <dbReference type="EMBL" id="KAK3488813.1"/>
    </source>
</evidence>
<keyword evidence="2" id="KW-1185">Reference proteome</keyword>
<name>A0AAJ0I318_9PEZI</name>
<sequence length="65" mass="7421">MTIIEQRPRFPPTTNCPNHMLLNPTHNPSRHPALTNHSNAAIFVPHDLFIIKSRPVRDVYGVEPL</sequence>
<proteinExistence type="predicted"/>
<comment type="caution">
    <text evidence="1">The sequence shown here is derived from an EMBL/GenBank/DDBJ whole genome shotgun (WGS) entry which is preliminary data.</text>
</comment>
<dbReference type="GeneID" id="87873913"/>
<dbReference type="Proteomes" id="UP001285908">
    <property type="component" value="Unassembled WGS sequence"/>
</dbReference>
<evidence type="ECO:0000313" key="2">
    <source>
        <dbReference type="Proteomes" id="UP001285908"/>
    </source>
</evidence>
<reference evidence="1 2" key="1">
    <citation type="journal article" date="2023" name="Mol. Phylogenet. Evol.">
        <title>Genome-scale phylogeny and comparative genomics of the fungal order Sordariales.</title>
        <authorList>
            <person name="Hensen N."/>
            <person name="Bonometti L."/>
            <person name="Westerberg I."/>
            <person name="Brannstrom I.O."/>
            <person name="Guillou S."/>
            <person name="Cros-Aarteil S."/>
            <person name="Calhoun S."/>
            <person name="Haridas S."/>
            <person name="Kuo A."/>
            <person name="Mondo S."/>
            <person name="Pangilinan J."/>
            <person name="Riley R."/>
            <person name="LaButti K."/>
            <person name="Andreopoulos B."/>
            <person name="Lipzen A."/>
            <person name="Chen C."/>
            <person name="Yan M."/>
            <person name="Daum C."/>
            <person name="Ng V."/>
            <person name="Clum A."/>
            <person name="Steindorff A."/>
            <person name="Ohm R.A."/>
            <person name="Martin F."/>
            <person name="Silar P."/>
            <person name="Natvig D.O."/>
            <person name="Lalanne C."/>
            <person name="Gautier V."/>
            <person name="Ament-Velasquez S.L."/>
            <person name="Kruys A."/>
            <person name="Hutchinson M.I."/>
            <person name="Powell A.J."/>
            <person name="Barry K."/>
            <person name="Miller A.N."/>
            <person name="Grigoriev I.V."/>
            <person name="Debuchy R."/>
            <person name="Gladieux P."/>
            <person name="Hiltunen Thoren M."/>
            <person name="Johannesson H."/>
        </authorList>
    </citation>
    <scope>NUCLEOTIDE SEQUENCE [LARGE SCALE GENOMIC DNA]</scope>
    <source>
        <strain evidence="1 2">FGSC 10403</strain>
    </source>
</reference>
<dbReference type="EMBL" id="JAULSX010000006">
    <property type="protein sequence ID" value="KAK3488813.1"/>
    <property type="molecule type" value="Genomic_DNA"/>
</dbReference>